<proteinExistence type="predicted"/>
<evidence type="ECO:0000313" key="3">
    <source>
        <dbReference type="Proteomes" id="UP000030081"/>
    </source>
</evidence>
<dbReference type="Pfam" id="PF07963">
    <property type="entry name" value="N_methyl"/>
    <property type="match status" value="1"/>
</dbReference>
<dbReference type="KEGG" id="vcy:IX92_13475"/>
<dbReference type="SUPFAM" id="SSF54523">
    <property type="entry name" value="Pili subunits"/>
    <property type="match status" value="1"/>
</dbReference>
<gene>
    <name evidence="2" type="ORF">IX92_13475</name>
</gene>
<name>A0AAN0SFH8_9VIBR</name>
<accession>A0AAN0SFH8</accession>
<reference evidence="2 3" key="1">
    <citation type="submission" date="2014-10" db="EMBL/GenBank/DDBJ databases">
        <title>The Complete Genome Sequence for the Shellfish Pathogen Vibrio coralliilyticus RE98 Isolated from a Shellfish Hatchery.</title>
        <authorList>
            <person name="Richards G.P."/>
            <person name="Bono J.L."/>
            <person name="Watson M.A."/>
            <person name="Needleman D.S."/>
        </authorList>
    </citation>
    <scope>NUCLEOTIDE SEQUENCE [LARGE SCALE GENOMIC DNA]</scope>
    <source>
        <strain evidence="2 3">RE98</strain>
    </source>
</reference>
<evidence type="ECO:0000256" key="1">
    <source>
        <dbReference type="SAM" id="Phobius"/>
    </source>
</evidence>
<dbReference type="RefSeq" id="WP_043009338.1">
    <property type="nucleotide sequence ID" value="NZ_CP009617.1"/>
</dbReference>
<keyword evidence="1" id="KW-1133">Transmembrane helix</keyword>
<dbReference type="Gene3D" id="3.30.700.10">
    <property type="entry name" value="Glycoprotein, Type 4 Pilin"/>
    <property type="match status" value="1"/>
</dbReference>
<dbReference type="Proteomes" id="UP000030081">
    <property type="component" value="Chromosome 1"/>
</dbReference>
<keyword evidence="1" id="KW-0812">Transmembrane</keyword>
<evidence type="ECO:0000313" key="2">
    <source>
        <dbReference type="EMBL" id="AIW19995.1"/>
    </source>
</evidence>
<keyword evidence="1" id="KW-0472">Membrane</keyword>
<dbReference type="AlphaFoldDB" id="A0AAN0SFH8"/>
<sequence>MNAKPCRGFTLIELIMVIVLLAVVSVYAASRYVGKSSFDAQLMEEAVLSSLRLTQLRAMNRNGLCNRWLVIGNQAIHVSPAVSSGGCTIVFPSDTSDSSYVDAAGDDVSLTISTNGSENYVDFDSLGRPSQCSTNACTVTIQGQSGTSRFICINSEGGIFANPTSC</sequence>
<keyword evidence="3" id="KW-1185">Reference proteome</keyword>
<dbReference type="InterPro" id="IPR045584">
    <property type="entry name" value="Pilin-like"/>
</dbReference>
<dbReference type="NCBIfam" id="TIGR02532">
    <property type="entry name" value="IV_pilin_GFxxxE"/>
    <property type="match status" value="1"/>
</dbReference>
<dbReference type="EMBL" id="CP009617">
    <property type="protein sequence ID" value="AIW19995.1"/>
    <property type="molecule type" value="Genomic_DNA"/>
</dbReference>
<feature type="transmembrane region" description="Helical" evidence="1">
    <location>
        <begin position="9"/>
        <end position="29"/>
    </location>
</feature>
<organism evidence="2 3">
    <name type="scientific">Vibrio coralliilyticus</name>
    <dbReference type="NCBI Taxonomy" id="190893"/>
    <lineage>
        <taxon>Bacteria</taxon>
        <taxon>Pseudomonadati</taxon>
        <taxon>Pseudomonadota</taxon>
        <taxon>Gammaproteobacteria</taxon>
        <taxon>Vibrionales</taxon>
        <taxon>Vibrionaceae</taxon>
        <taxon>Vibrio</taxon>
    </lineage>
</organism>
<dbReference type="InterPro" id="IPR012902">
    <property type="entry name" value="N_methyl_site"/>
</dbReference>
<protein>
    <submittedName>
        <fullName evidence="2">MSHA biogenesis protein MshC</fullName>
    </submittedName>
</protein>